<organism evidence="2 3">
    <name type="scientific">Klugiella xanthotipulae</name>
    <dbReference type="NCBI Taxonomy" id="244735"/>
    <lineage>
        <taxon>Bacteria</taxon>
        <taxon>Bacillati</taxon>
        <taxon>Actinomycetota</taxon>
        <taxon>Actinomycetes</taxon>
        <taxon>Micrococcales</taxon>
        <taxon>Microbacteriaceae</taxon>
        <taxon>Klugiella</taxon>
    </lineage>
</organism>
<dbReference type="SMART" id="SM00331">
    <property type="entry name" value="PP2C_SIG"/>
    <property type="match status" value="1"/>
</dbReference>
<protein>
    <submittedName>
        <fullName evidence="2">Protein phosphatase</fullName>
    </submittedName>
</protein>
<accession>A0A543I4K9</accession>
<feature type="domain" description="PPM-type phosphatase" evidence="1">
    <location>
        <begin position="25"/>
        <end position="255"/>
    </location>
</feature>
<name>A0A543I4K9_9MICO</name>
<evidence type="ECO:0000259" key="1">
    <source>
        <dbReference type="PROSITE" id="PS51746"/>
    </source>
</evidence>
<comment type="caution">
    <text evidence="2">The sequence shown here is derived from an EMBL/GenBank/DDBJ whole genome shotgun (WGS) entry which is preliminary data.</text>
</comment>
<reference evidence="2 3" key="1">
    <citation type="submission" date="2019-06" db="EMBL/GenBank/DDBJ databases">
        <title>Sequencing the genomes of 1000 actinobacteria strains.</title>
        <authorList>
            <person name="Klenk H.-P."/>
        </authorList>
    </citation>
    <scope>NUCLEOTIDE SEQUENCE [LARGE SCALE GENOMIC DNA]</scope>
    <source>
        <strain evidence="2 3">DSM 18031</strain>
    </source>
</reference>
<dbReference type="SMART" id="SM00332">
    <property type="entry name" value="PP2Cc"/>
    <property type="match status" value="1"/>
</dbReference>
<dbReference type="PROSITE" id="PS51746">
    <property type="entry name" value="PPM_2"/>
    <property type="match status" value="1"/>
</dbReference>
<gene>
    <name evidence="2" type="ORF">FB466_0329</name>
</gene>
<dbReference type="Pfam" id="PF13672">
    <property type="entry name" value="PP2C_2"/>
    <property type="match status" value="1"/>
</dbReference>
<dbReference type="CDD" id="cd00143">
    <property type="entry name" value="PP2Cc"/>
    <property type="match status" value="1"/>
</dbReference>
<dbReference type="AlphaFoldDB" id="A0A543I4K9"/>
<dbReference type="InterPro" id="IPR001932">
    <property type="entry name" value="PPM-type_phosphatase-like_dom"/>
</dbReference>
<dbReference type="InterPro" id="IPR015655">
    <property type="entry name" value="PP2C"/>
</dbReference>
<dbReference type="SUPFAM" id="SSF81606">
    <property type="entry name" value="PP2C-like"/>
    <property type="match status" value="1"/>
</dbReference>
<dbReference type="Proteomes" id="UP000318331">
    <property type="component" value="Unassembled WGS sequence"/>
</dbReference>
<evidence type="ECO:0000313" key="2">
    <source>
        <dbReference type="EMBL" id="TQM65525.1"/>
    </source>
</evidence>
<keyword evidence="3" id="KW-1185">Reference proteome</keyword>
<dbReference type="InterPro" id="IPR036457">
    <property type="entry name" value="PPM-type-like_dom_sf"/>
</dbReference>
<dbReference type="EMBL" id="VFPN01000001">
    <property type="protein sequence ID" value="TQM65525.1"/>
    <property type="molecule type" value="Genomic_DNA"/>
</dbReference>
<dbReference type="Gene3D" id="3.60.40.10">
    <property type="entry name" value="PPM-type phosphatase domain"/>
    <property type="match status" value="1"/>
</dbReference>
<sequence length="274" mass="28578">MTFTEATSRTRDVVLGAEGRTVTLSWSSATDRGLKRAQNEDSLVALPPIFAVADGMGGHAAGDVASAAVAGALGAITTVPVGSQQLQDALHSATKAIRIEGSKTGASGGSTCVGAALTTQGDDPYWLIFNVGDSRAYIFEDEVLSQVSVDHSVVQEMVDTGEITPLEALSHPQRNMITRAVGFEDAPVPDYWLVPALAGTKVICCSDGLTKELVDGDIAQHIARGGSPQQIVNRLMTAALASGGRDNITIVLVEITSVGPDETDWHETLPGINL</sequence>
<dbReference type="GO" id="GO:0004722">
    <property type="term" value="F:protein serine/threonine phosphatase activity"/>
    <property type="evidence" value="ECO:0007669"/>
    <property type="project" value="InterPro"/>
</dbReference>
<evidence type="ECO:0000313" key="3">
    <source>
        <dbReference type="Proteomes" id="UP000318331"/>
    </source>
</evidence>
<proteinExistence type="predicted"/>
<dbReference type="PANTHER" id="PTHR47992">
    <property type="entry name" value="PROTEIN PHOSPHATASE"/>
    <property type="match status" value="1"/>
</dbReference>
<dbReference type="RefSeq" id="WP_246054493.1">
    <property type="nucleotide sequence ID" value="NZ_BAAAYS010000013.1"/>
</dbReference>